<dbReference type="KEGG" id="fpl:Ferp_0337"/>
<accession>D3S2I6</accession>
<gene>
    <name evidence="2" type="ordered locus">Ferp_0337</name>
</gene>
<keyword evidence="1" id="KW-0472">Membrane</keyword>
<feature type="transmembrane region" description="Helical" evidence="1">
    <location>
        <begin position="92"/>
        <end position="112"/>
    </location>
</feature>
<evidence type="ECO:0000313" key="3">
    <source>
        <dbReference type="Proteomes" id="UP000002613"/>
    </source>
</evidence>
<sequence>MVIREVKILLAVLSLYFLLSFAAYRDVEIALFSSLKIGLILILALVMLIVAERYGIEKNRAVIFVFILLFLTVTVLDHLFYGRSLLSSKQAFFLVTFVFATLLIFILGKIVGFQKHREFSLSFFVKYALVVAVTFFILSLLMLFLINLRVTK</sequence>
<evidence type="ECO:0000256" key="1">
    <source>
        <dbReference type="SAM" id="Phobius"/>
    </source>
</evidence>
<keyword evidence="3" id="KW-1185">Reference proteome</keyword>
<dbReference type="GeneID" id="8777835"/>
<feature type="transmembrane region" description="Helical" evidence="1">
    <location>
        <begin position="32"/>
        <end position="50"/>
    </location>
</feature>
<keyword evidence="1" id="KW-0812">Transmembrane</keyword>
<feature type="transmembrane region" description="Helical" evidence="1">
    <location>
        <begin position="62"/>
        <end position="80"/>
    </location>
</feature>
<organism evidence="2 3">
    <name type="scientific">Ferroglobus placidus (strain DSM 10642 / AEDII12DO)</name>
    <dbReference type="NCBI Taxonomy" id="589924"/>
    <lineage>
        <taxon>Archaea</taxon>
        <taxon>Methanobacteriati</taxon>
        <taxon>Methanobacteriota</taxon>
        <taxon>Archaeoglobi</taxon>
        <taxon>Archaeoglobales</taxon>
        <taxon>Archaeoglobaceae</taxon>
        <taxon>Ferroglobus</taxon>
    </lineage>
</organism>
<name>D3S2I6_FERPA</name>
<dbReference type="eggNOG" id="arCOG10980">
    <property type="taxonomic scope" value="Archaea"/>
</dbReference>
<reference evidence="3" key="1">
    <citation type="submission" date="2010-02" db="EMBL/GenBank/DDBJ databases">
        <title>Complete sequence of Ferroglobus placidus DSM 10642.</title>
        <authorList>
            <consortium name="US DOE Joint Genome Institute"/>
            <person name="Lucas S."/>
            <person name="Copeland A."/>
            <person name="Lapidus A."/>
            <person name="Cheng J.-F."/>
            <person name="Bruce D."/>
            <person name="Goodwin L."/>
            <person name="Pitluck S."/>
            <person name="Saunders E."/>
            <person name="Brettin T."/>
            <person name="Detter J.C."/>
            <person name="Han C."/>
            <person name="Tapia R."/>
            <person name="Larimer F."/>
            <person name="Land M."/>
            <person name="Hauser L."/>
            <person name="Kyrpides N."/>
            <person name="Ivanova N."/>
            <person name="Holmes D."/>
            <person name="Lovley D."/>
            <person name="Kyrpides N."/>
            <person name="Anderson I.J."/>
            <person name="Woyke T."/>
        </authorList>
    </citation>
    <scope>NUCLEOTIDE SEQUENCE [LARGE SCALE GENOMIC DNA]</scope>
    <source>
        <strain evidence="3">DSM 10642 / AEDII12DO</strain>
    </source>
</reference>
<keyword evidence="1" id="KW-1133">Transmembrane helix</keyword>
<dbReference type="Proteomes" id="UP000002613">
    <property type="component" value="Chromosome"/>
</dbReference>
<protein>
    <submittedName>
        <fullName evidence="2">Uncharacterized protein</fullName>
    </submittedName>
</protein>
<dbReference type="HOGENOM" id="CLU_1718135_0_0_2"/>
<dbReference type="PaxDb" id="589924-Ferp_0337"/>
<evidence type="ECO:0000313" key="2">
    <source>
        <dbReference type="EMBL" id="ADC64516.1"/>
    </source>
</evidence>
<dbReference type="RefSeq" id="WP_012964863.1">
    <property type="nucleotide sequence ID" value="NC_013849.1"/>
</dbReference>
<feature type="transmembrane region" description="Helical" evidence="1">
    <location>
        <begin position="124"/>
        <end position="146"/>
    </location>
</feature>
<dbReference type="EMBL" id="CP001899">
    <property type="protein sequence ID" value="ADC64516.1"/>
    <property type="molecule type" value="Genomic_DNA"/>
</dbReference>
<reference evidence="2 3" key="2">
    <citation type="journal article" date="2011" name="Stand. Genomic Sci.">
        <title>Complete genome sequence of Ferroglobus placidus AEDII12DO.</title>
        <authorList>
            <person name="Anderson I."/>
            <person name="Risso C."/>
            <person name="Holmes D."/>
            <person name="Lucas S."/>
            <person name="Copeland A."/>
            <person name="Lapidus A."/>
            <person name="Cheng J.F."/>
            <person name="Bruce D."/>
            <person name="Goodwin L."/>
            <person name="Pitluck S."/>
            <person name="Saunders E."/>
            <person name="Brettin T."/>
            <person name="Detter J.C."/>
            <person name="Han C."/>
            <person name="Tapia R."/>
            <person name="Larimer F."/>
            <person name="Land M."/>
            <person name="Hauser L."/>
            <person name="Woyke T."/>
            <person name="Lovley D."/>
            <person name="Kyrpides N."/>
            <person name="Ivanova N."/>
        </authorList>
    </citation>
    <scope>NUCLEOTIDE SEQUENCE [LARGE SCALE GENOMIC DNA]</scope>
    <source>
        <strain evidence="3">DSM 10642 / AEDII12DO</strain>
    </source>
</reference>
<proteinExistence type="predicted"/>
<dbReference type="AlphaFoldDB" id="D3S2I6"/>